<evidence type="ECO:0000313" key="3">
    <source>
        <dbReference type="EMBL" id="PDX58121.1"/>
    </source>
</evidence>
<evidence type="ECO:0000259" key="1">
    <source>
        <dbReference type="PROSITE" id="PS51736"/>
    </source>
</evidence>
<dbReference type="CDD" id="cd00338">
    <property type="entry name" value="Ser_Recombinase"/>
    <property type="match status" value="1"/>
</dbReference>
<dbReference type="InterPro" id="IPR038109">
    <property type="entry name" value="DNA_bind_recomb_sf"/>
</dbReference>
<dbReference type="GO" id="GO:0003677">
    <property type="term" value="F:DNA binding"/>
    <property type="evidence" value="ECO:0007669"/>
    <property type="project" value="InterPro"/>
</dbReference>
<dbReference type="PANTHER" id="PTHR30461">
    <property type="entry name" value="DNA-INVERTASE FROM LAMBDOID PROPHAGE"/>
    <property type="match status" value="1"/>
</dbReference>
<dbReference type="Gene3D" id="3.90.1750.20">
    <property type="entry name" value="Putative Large Serine Recombinase, Chain B, Domain 2"/>
    <property type="match status" value="1"/>
</dbReference>
<dbReference type="Pfam" id="PF07508">
    <property type="entry name" value="Recombinase"/>
    <property type="match status" value="1"/>
</dbReference>
<dbReference type="Pfam" id="PF00239">
    <property type="entry name" value="Resolvase"/>
    <property type="match status" value="1"/>
</dbReference>
<dbReference type="PANTHER" id="PTHR30461:SF23">
    <property type="entry name" value="DNA RECOMBINASE-RELATED"/>
    <property type="match status" value="1"/>
</dbReference>
<dbReference type="Gene3D" id="3.40.50.1390">
    <property type="entry name" value="Resolvase, N-terminal catalytic domain"/>
    <property type="match status" value="1"/>
</dbReference>
<dbReference type="InterPro" id="IPR006119">
    <property type="entry name" value="Resolv_N"/>
</dbReference>
<sequence length="651" mass="74632">MKESVVEPQKIRRKNSLSEVIGRCDNGIGASIRENEEKYMIIGEVEAVDRKQKIRDRYKGVDISELEVIPAKIIEDLETSSVIRRVAAYIRVSTDNDEQTSSYELQKNYYTDYIQAQPGWVFVGIYADEGISGTSLEHRKGMQQLIEDCKAGKIDLVLTKSIARFARNIVDCLSVIELLKNLNPPVGVKFEADNIYTLDSNGRMILTILASVAEEESHSKSIIMNWSIDRRFSRGLFLTPALLGYDKDEEGNLVINPEEAQTVKVIYYLYLNGYSLTEIATLLMEYSRKTKLGRVEWNPGTLAGVLANERHCGDVLARKTFTPNFLTHKSKKNNNDRTQYRQKNHHEAIVSREVFNAANHLRASRNYSKKNRPLPVLSVVEDGILRGYVPFDKDWTGFSAEEYREASESVMKEPDATVAADVKKRLDLTGYEVVRAQYFSTMQNPAMTISNGRLRFNTACLKKFENVEYVELLLNSVERCIAIRPCNKNNPNAIRWGRLKEGRWCASTLGCRGLAKTLFDIMEWDEDLRYRFRGQFLEQGDNKMMLFAFDEPEMIKVEEIVLPPKENTEEDEGETVRKKIYIFPPEWAGTFGQPITSIAQVGILRQEHYAGNWDVFRPASEIEEMNTFTAESLNKLLHEAEKIMEGWTDYR</sequence>
<dbReference type="PROSITE" id="PS51736">
    <property type="entry name" value="RECOMBINASES_3"/>
    <property type="match status" value="1"/>
</dbReference>
<dbReference type="InterPro" id="IPR011109">
    <property type="entry name" value="DNA_bind_recombinase_dom"/>
</dbReference>
<dbReference type="GO" id="GO:0000150">
    <property type="term" value="F:DNA strand exchange activity"/>
    <property type="evidence" value="ECO:0007669"/>
    <property type="project" value="InterPro"/>
</dbReference>
<feature type="domain" description="Resolvase/invertase-type recombinase catalytic" evidence="1">
    <location>
        <begin position="85"/>
        <end position="235"/>
    </location>
</feature>
<dbReference type="InterPro" id="IPR050639">
    <property type="entry name" value="SSR_resolvase"/>
</dbReference>
<feature type="domain" description="Recombinase" evidence="2">
    <location>
        <begin position="242"/>
        <end position="368"/>
    </location>
</feature>
<comment type="caution">
    <text evidence="3">The sequence shown here is derived from an EMBL/GenBank/DDBJ whole genome shotgun (WGS) entry which is preliminary data.</text>
</comment>
<keyword evidence="4" id="KW-1185">Reference proteome</keyword>
<dbReference type="Proteomes" id="UP000220752">
    <property type="component" value="Unassembled WGS sequence"/>
</dbReference>
<dbReference type="SMART" id="SM00857">
    <property type="entry name" value="Resolvase"/>
    <property type="match status" value="1"/>
</dbReference>
<protein>
    <submittedName>
        <fullName evidence="3">Resolvase</fullName>
    </submittedName>
</protein>
<name>A0A2A6Z9T8_9FIRM</name>
<evidence type="ECO:0000313" key="4">
    <source>
        <dbReference type="Proteomes" id="UP000220752"/>
    </source>
</evidence>
<evidence type="ECO:0000259" key="2">
    <source>
        <dbReference type="PROSITE" id="PS51737"/>
    </source>
</evidence>
<accession>A0A2A6Z9T8</accession>
<dbReference type="PROSITE" id="PS51737">
    <property type="entry name" value="RECOMBINASE_DNA_BIND"/>
    <property type="match status" value="1"/>
</dbReference>
<organism evidence="3 4">
    <name type="scientific">Faecalibacterium langellae</name>
    <dbReference type="NCBI Taxonomy" id="3435293"/>
    <lineage>
        <taxon>Bacteria</taxon>
        <taxon>Bacillati</taxon>
        <taxon>Bacillota</taxon>
        <taxon>Clostridia</taxon>
        <taxon>Eubacteriales</taxon>
        <taxon>Oscillospiraceae</taxon>
        <taxon>Faecalibacterium</taxon>
    </lineage>
</organism>
<dbReference type="EMBL" id="NMTQ01000034">
    <property type="protein sequence ID" value="PDX58121.1"/>
    <property type="molecule type" value="Genomic_DNA"/>
</dbReference>
<dbReference type="InterPro" id="IPR036162">
    <property type="entry name" value="Resolvase-like_N_sf"/>
</dbReference>
<gene>
    <name evidence="3" type="ORF">CGS46_09290</name>
</gene>
<dbReference type="AlphaFoldDB" id="A0A2A6Z9T8"/>
<proteinExistence type="predicted"/>
<dbReference type="SUPFAM" id="SSF53041">
    <property type="entry name" value="Resolvase-like"/>
    <property type="match status" value="1"/>
</dbReference>
<reference evidence="3 4" key="1">
    <citation type="journal article" date="2017" name="Front. Microbiol.">
        <title>New Insights into the Diversity of the Genus Faecalibacterium.</title>
        <authorList>
            <person name="Benevides L."/>
            <person name="Burman S."/>
            <person name="Martin R."/>
            <person name="Robert V."/>
            <person name="Thomas M."/>
            <person name="Miquel S."/>
            <person name="Chain F."/>
            <person name="Sokol H."/>
            <person name="Bermudez-Humaran L.G."/>
            <person name="Morrison M."/>
            <person name="Langella P."/>
            <person name="Azevedo V.A."/>
            <person name="Chatel J.M."/>
            <person name="Soares S."/>
        </authorList>
    </citation>
    <scope>NUCLEOTIDE SEQUENCE [LARGE SCALE GENOMIC DNA]</scope>
    <source>
        <strain evidence="4">CNCM I-4540</strain>
    </source>
</reference>